<name>A0AAU7W0Q7_9MICO</name>
<dbReference type="Gene3D" id="3.40.50.2000">
    <property type="entry name" value="Glycogen Phosphorylase B"/>
    <property type="match status" value="1"/>
</dbReference>
<evidence type="ECO:0000313" key="1">
    <source>
        <dbReference type="EMBL" id="XBX79717.1"/>
    </source>
</evidence>
<sequence>MHPAIERIWKLVPKPVQDSIAAAVDKANGVVPPPPPHPDLTRPHRVLIGPVNYAGQGYRWSRAIEESGSASARNFVHAENNVLQYPADYVVPWRTSEHSRAWQRAMVETIAEEYTHVLVEACVPVLGGMFSGDLPRQVALMQRNGARVGIIGHGTDVRLPSTHLQSTPWSHFVDSDEWVAAEKVEAVVAENLRVIRELGLPTFVSTAGLLIDLPDAHFLGVVIEPEKWVNEAPVLERDRLKVIHAPTNPHVKGTPLIVPAAQRLHDEGLIEFVQLERTPNEEMPAVLASADVVLDQFRVGDYGVAACETMAAGRLVLAHVTDQVRVEVERHASMPLPVVEATPDDIEAVLRDIVARREHYRAIAASGPTFVRRLHDGAFSREVLLKHFLAV</sequence>
<dbReference type="RefSeq" id="WP_350352670.1">
    <property type="nucleotide sequence ID" value="NZ_CP158357.1"/>
</dbReference>
<dbReference type="SUPFAM" id="SSF53756">
    <property type="entry name" value="UDP-Glycosyltransferase/glycogen phosphorylase"/>
    <property type="match status" value="1"/>
</dbReference>
<gene>
    <name evidence="1" type="ORF">ABS642_06425</name>
</gene>
<protein>
    <submittedName>
        <fullName evidence="1">Uncharacterized protein</fullName>
    </submittedName>
</protein>
<accession>A0AAU7W0Q7</accession>
<dbReference type="EMBL" id="CP158357">
    <property type="protein sequence ID" value="XBX79717.1"/>
    <property type="molecule type" value="Genomic_DNA"/>
</dbReference>
<reference evidence="1" key="1">
    <citation type="submission" date="2024-06" db="EMBL/GenBank/DDBJ databases">
        <title>Draft genome sequence of Microbacterium sp. strain A8/3-1, isolated from Oxytropis tragacanthoides Fisch. ex DC. Root nodules in the Altai region of Russia.</title>
        <authorList>
            <person name="Sazanova A."/>
            <person name="Guro P."/>
            <person name="Kuznetsova I."/>
            <person name="Belimov A."/>
            <person name="Safronova V."/>
        </authorList>
    </citation>
    <scope>NUCLEOTIDE SEQUENCE</scope>
    <source>
        <strain evidence="1">A8/3-1</strain>
    </source>
</reference>
<dbReference type="AlphaFoldDB" id="A0AAU7W0Q7"/>
<organism evidence="1">
    <name type="scientific">Microbacterium sp. A8/3-1</name>
    <dbReference type="NCBI Taxonomy" id="3160749"/>
    <lineage>
        <taxon>Bacteria</taxon>
        <taxon>Bacillati</taxon>
        <taxon>Actinomycetota</taxon>
        <taxon>Actinomycetes</taxon>
        <taxon>Micrococcales</taxon>
        <taxon>Microbacteriaceae</taxon>
        <taxon>Microbacterium</taxon>
    </lineage>
</organism>
<proteinExistence type="predicted"/>